<keyword evidence="5" id="KW-1185">Reference proteome</keyword>
<dbReference type="Proteomes" id="UP000011087">
    <property type="component" value="Unassembled WGS sequence"/>
</dbReference>
<dbReference type="KEGG" id="gtt:GUITHDRAFT_150899"/>
<dbReference type="Gene3D" id="2.60.40.790">
    <property type="match status" value="1"/>
</dbReference>
<dbReference type="EMBL" id="JH992975">
    <property type="protein sequence ID" value="EKX51422.1"/>
    <property type="molecule type" value="Genomic_DNA"/>
</dbReference>
<dbReference type="GeneID" id="17308110"/>
<protein>
    <recommendedName>
        <fullName evidence="2">CS domain-containing protein</fullName>
    </recommendedName>
</protein>
<reference evidence="5" key="2">
    <citation type="submission" date="2012-11" db="EMBL/GenBank/DDBJ databases">
        <authorList>
            <person name="Kuo A."/>
            <person name="Curtis B.A."/>
            <person name="Tanifuji G."/>
            <person name="Burki F."/>
            <person name="Gruber A."/>
            <person name="Irimia M."/>
            <person name="Maruyama S."/>
            <person name="Arias M.C."/>
            <person name="Ball S.G."/>
            <person name="Gile G.H."/>
            <person name="Hirakawa Y."/>
            <person name="Hopkins J.F."/>
            <person name="Rensing S.A."/>
            <person name="Schmutz J."/>
            <person name="Symeonidi A."/>
            <person name="Elias M."/>
            <person name="Eveleigh R.J."/>
            <person name="Herman E.K."/>
            <person name="Klute M.J."/>
            <person name="Nakayama T."/>
            <person name="Obornik M."/>
            <person name="Reyes-Prieto A."/>
            <person name="Armbrust E.V."/>
            <person name="Aves S.J."/>
            <person name="Beiko R.G."/>
            <person name="Coutinho P."/>
            <person name="Dacks J.B."/>
            <person name="Durnford D.G."/>
            <person name="Fast N.M."/>
            <person name="Green B.R."/>
            <person name="Grisdale C."/>
            <person name="Hempe F."/>
            <person name="Henrissat B."/>
            <person name="Hoppner M.P."/>
            <person name="Ishida K.-I."/>
            <person name="Kim E."/>
            <person name="Koreny L."/>
            <person name="Kroth P.G."/>
            <person name="Liu Y."/>
            <person name="Malik S.-B."/>
            <person name="Maier U.G."/>
            <person name="McRose D."/>
            <person name="Mock T."/>
            <person name="Neilson J.A."/>
            <person name="Onodera N.T."/>
            <person name="Poole A.M."/>
            <person name="Pritham E.J."/>
            <person name="Richards T.A."/>
            <person name="Rocap G."/>
            <person name="Roy S.W."/>
            <person name="Sarai C."/>
            <person name="Schaack S."/>
            <person name="Shirato S."/>
            <person name="Slamovits C.H."/>
            <person name="Spencer D.F."/>
            <person name="Suzuki S."/>
            <person name="Worden A.Z."/>
            <person name="Zauner S."/>
            <person name="Barry K."/>
            <person name="Bell C."/>
            <person name="Bharti A.K."/>
            <person name="Crow J.A."/>
            <person name="Grimwood J."/>
            <person name="Kramer R."/>
            <person name="Lindquist E."/>
            <person name="Lucas S."/>
            <person name="Salamov A."/>
            <person name="McFadden G.I."/>
            <person name="Lane C.E."/>
            <person name="Keeling P.J."/>
            <person name="Gray M.W."/>
            <person name="Grigoriev I.V."/>
            <person name="Archibald J.M."/>
        </authorList>
    </citation>
    <scope>NUCLEOTIDE SEQUENCE</scope>
    <source>
        <strain evidence="5">CCMP2712</strain>
    </source>
</reference>
<evidence type="ECO:0000259" key="2">
    <source>
        <dbReference type="Pfam" id="PF04969"/>
    </source>
</evidence>
<dbReference type="PaxDb" id="55529-EKX51422"/>
<dbReference type="InterPro" id="IPR008978">
    <property type="entry name" value="HSP20-like_chaperone"/>
</dbReference>
<dbReference type="Pfam" id="PF04969">
    <property type="entry name" value="CS"/>
    <property type="match status" value="1"/>
</dbReference>
<evidence type="ECO:0000313" key="3">
    <source>
        <dbReference type="EMBL" id="EKX51422.1"/>
    </source>
</evidence>
<evidence type="ECO:0000256" key="1">
    <source>
        <dbReference type="SAM" id="SignalP"/>
    </source>
</evidence>
<reference evidence="4" key="3">
    <citation type="submission" date="2016-03" db="UniProtKB">
        <authorList>
            <consortium name="EnsemblProtists"/>
        </authorList>
    </citation>
    <scope>IDENTIFICATION</scope>
</reference>
<organism evidence="3">
    <name type="scientific">Guillardia theta (strain CCMP2712)</name>
    <name type="common">Cryptophyte</name>
    <dbReference type="NCBI Taxonomy" id="905079"/>
    <lineage>
        <taxon>Eukaryota</taxon>
        <taxon>Cryptophyceae</taxon>
        <taxon>Pyrenomonadales</taxon>
        <taxon>Geminigeraceae</taxon>
        <taxon>Guillardia</taxon>
    </lineage>
</organism>
<name>L1JSK3_GUITC</name>
<sequence>MSSLTALLLCLAWSSAAVGGGRGRGETCFSFAPATTSLNCFRTMPPLCHPRKHALESWDTETRKVRLQHRNGPATNVPSLRMGSDGALERIIIDKEREVMVIFPVAPAVKKESVKFQMGRNSIFLSVDESTLLDGDLWNQANLDLSYWEFDSYQQHERAIVLHVAKIGNMAWPVLLAKEYDPKTMVDRNATMTPEKRKATPEELKLIRDAYWHQVNSG</sequence>
<accession>L1JSK3</accession>
<feature type="signal peptide" evidence="1">
    <location>
        <begin position="1"/>
        <end position="23"/>
    </location>
</feature>
<gene>
    <name evidence="3" type="ORF">GUITHDRAFT_150899</name>
</gene>
<dbReference type="HOGENOM" id="CLU_1269815_0_0_1"/>
<proteinExistence type="predicted"/>
<evidence type="ECO:0000313" key="5">
    <source>
        <dbReference type="Proteomes" id="UP000011087"/>
    </source>
</evidence>
<dbReference type="SUPFAM" id="SSF49764">
    <property type="entry name" value="HSP20-like chaperones"/>
    <property type="match status" value="1"/>
</dbReference>
<feature type="chain" id="PRO_5008771723" description="CS domain-containing protein" evidence="1">
    <location>
        <begin position="24"/>
        <end position="218"/>
    </location>
</feature>
<reference evidence="3 5" key="1">
    <citation type="journal article" date="2012" name="Nature">
        <title>Algal genomes reveal evolutionary mosaicism and the fate of nucleomorphs.</title>
        <authorList>
            <consortium name="DOE Joint Genome Institute"/>
            <person name="Curtis B.A."/>
            <person name="Tanifuji G."/>
            <person name="Burki F."/>
            <person name="Gruber A."/>
            <person name="Irimia M."/>
            <person name="Maruyama S."/>
            <person name="Arias M.C."/>
            <person name="Ball S.G."/>
            <person name="Gile G.H."/>
            <person name="Hirakawa Y."/>
            <person name="Hopkins J.F."/>
            <person name="Kuo A."/>
            <person name="Rensing S.A."/>
            <person name="Schmutz J."/>
            <person name="Symeonidi A."/>
            <person name="Elias M."/>
            <person name="Eveleigh R.J."/>
            <person name="Herman E.K."/>
            <person name="Klute M.J."/>
            <person name="Nakayama T."/>
            <person name="Obornik M."/>
            <person name="Reyes-Prieto A."/>
            <person name="Armbrust E.V."/>
            <person name="Aves S.J."/>
            <person name="Beiko R.G."/>
            <person name="Coutinho P."/>
            <person name="Dacks J.B."/>
            <person name="Durnford D.G."/>
            <person name="Fast N.M."/>
            <person name="Green B.R."/>
            <person name="Grisdale C.J."/>
            <person name="Hempel F."/>
            <person name="Henrissat B."/>
            <person name="Hoppner M.P."/>
            <person name="Ishida K."/>
            <person name="Kim E."/>
            <person name="Koreny L."/>
            <person name="Kroth P.G."/>
            <person name="Liu Y."/>
            <person name="Malik S.B."/>
            <person name="Maier U.G."/>
            <person name="McRose D."/>
            <person name="Mock T."/>
            <person name="Neilson J.A."/>
            <person name="Onodera N.T."/>
            <person name="Poole A.M."/>
            <person name="Pritham E.J."/>
            <person name="Richards T.A."/>
            <person name="Rocap G."/>
            <person name="Roy S.W."/>
            <person name="Sarai C."/>
            <person name="Schaack S."/>
            <person name="Shirato S."/>
            <person name="Slamovits C.H."/>
            <person name="Spencer D.F."/>
            <person name="Suzuki S."/>
            <person name="Worden A.Z."/>
            <person name="Zauner S."/>
            <person name="Barry K."/>
            <person name="Bell C."/>
            <person name="Bharti A.K."/>
            <person name="Crow J.A."/>
            <person name="Grimwood J."/>
            <person name="Kramer R."/>
            <person name="Lindquist E."/>
            <person name="Lucas S."/>
            <person name="Salamov A."/>
            <person name="McFadden G.I."/>
            <person name="Lane C.E."/>
            <person name="Keeling P.J."/>
            <person name="Gray M.W."/>
            <person name="Grigoriev I.V."/>
            <person name="Archibald J.M."/>
        </authorList>
    </citation>
    <scope>NUCLEOTIDE SEQUENCE</scope>
    <source>
        <strain evidence="3 5">CCMP2712</strain>
    </source>
</reference>
<feature type="domain" description="CS" evidence="2">
    <location>
        <begin position="96"/>
        <end position="152"/>
    </location>
</feature>
<dbReference type="InterPro" id="IPR007052">
    <property type="entry name" value="CS_dom"/>
</dbReference>
<dbReference type="EnsemblProtists" id="EKX51422">
    <property type="protein sequence ID" value="EKX51422"/>
    <property type="gene ID" value="GUITHDRAFT_150899"/>
</dbReference>
<dbReference type="AlphaFoldDB" id="L1JSK3"/>
<evidence type="ECO:0000313" key="4">
    <source>
        <dbReference type="EnsemblProtists" id="EKX51422"/>
    </source>
</evidence>
<dbReference type="RefSeq" id="XP_005838402.1">
    <property type="nucleotide sequence ID" value="XM_005838345.1"/>
</dbReference>
<keyword evidence="1" id="KW-0732">Signal</keyword>
<feature type="non-terminal residue" evidence="3">
    <location>
        <position position="218"/>
    </location>
</feature>